<feature type="domain" description="Pyruvate phosphate dikinase AMP/ATP-binding" evidence="1">
    <location>
        <begin position="272"/>
        <end position="322"/>
    </location>
</feature>
<dbReference type="PANTHER" id="PTHR22931:SF9">
    <property type="entry name" value="PYRUVATE, PHOSPHATE DIKINASE 1, CHLOROPLASTIC"/>
    <property type="match status" value="1"/>
</dbReference>
<feature type="non-terminal residue" evidence="2">
    <location>
        <position position="417"/>
    </location>
</feature>
<dbReference type="Gene3D" id="3.50.30.10">
    <property type="entry name" value="Phosphohistidine domain"/>
    <property type="match status" value="1"/>
</dbReference>
<organism evidence="2">
    <name type="scientific">marine metagenome</name>
    <dbReference type="NCBI Taxonomy" id="408172"/>
    <lineage>
        <taxon>unclassified sequences</taxon>
        <taxon>metagenomes</taxon>
        <taxon>ecological metagenomes</taxon>
    </lineage>
</organism>
<dbReference type="Pfam" id="PF01326">
    <property type="entry name" value="PPDK_N"/>
    <property type="match status" value="2"/>
</dbReference>
<dbReference type="GO" id="GO:0016301">
    <property type="term" value="F:kinase activity"/>
    <property type="evidence" value="ECO:0007669"/>
    <property type="project" value="InterPro"/>
</dbReference>
<proteinExistence type="predicted"/>
<dbReference type="PANTHER" id="PTHR22931">
    <property type="entry name" value="PHOSPHOENOLPYRUVATE DIKINASE-RELATED"/>
    <property type="match status" value="1"/>
</dbReference>
<dbReference type="SUPFAM" id="SSF52009">
    <property type="entry name" value="Phosphohistidine domain"/>
    <property type="match status" value="1"/>
</dbReference>
<evidence type="ECO:0000259" key="1">
    <source>
        <dbReference type="Pfam" id="PF01326"/>
    </source>
</evidence>
<gene>
    <name evidence="2" type="ORF">METZ01_LOCUS277766</name>
</gene>
<reference evidence="2" key="1">
    <citation type="submission" date="2018-05" db="EMBL/GenBank/DDBJ databases">
        <authorList>
            <person name="Lanie J.A."/>
            <person name="Ng W.-L."/>
            <person name="Kazmierczak K.M."/>
            <person name="Andrzejewski T.M."/>
            <person name="Davidsen T.M."/>
            <person name="Wayne K.J."/>
            <person name="Tettelin H."/>
            <person name="Glass J.I."/>
            <person name="Rusch D."/>
            <person name="Podicherti R."/>
            <person name="Tsui H.-C.T."/>
            <person name="Winkler M.E."/>
        </authorList>
    </citation>
    <scope>NUCLEOTIDE SEQUENCE</scope>
</reference>
<accession>A0A382KNT0</accession>
<dbReference type="GO" id="GO:0050242">
    <property type="term" value="F:pyruvate, phosphate dikinase activity"/>
    <property type="evidence" value="ECO:0007669"/>
    <property type="project" value="InterPro"/>
</dbReference>
<dbReference type="Gene3D" id="1.20.80.30">
    <property type="match status" value="1"/>
</dbReference>
<dbReference type="GO" id="GO:0005524">
    <property type="term" value="F:ATP binding"/>
    <property type="evidence" value="ECO:0007669"/>
    <property type="project" value="InterPro"/>
</dbReference>
<dbReference type="InterPro" id="IPR036637">
    <property type="entry name" value="Phosphohistidine_dom_sf"/>
</dbReference>
<feature type="non-terminal residue" evidence="2">
    <location>
        <position position="1"/>
    </location>
</feature>
<dbReference type="InterPro" id="IPR002192">
    <property type="entry name" value="PPDK_AMP/ATP-bd"/>
</dbReference>
<feature type="domain" description="Pyruvate phosphate dikinase AMP/ATP-binding" evidence="1">
    <location>
        <begin position="4"/>
        <end position="248"/>
    </location>
</feature>
<sequence>QGNYPDNLERQIRDILNQVENIMGQTFGDAENPLLVSVRSGARQSMPGMMETVLNVGLTSKTIPGLIRKSNDERFVYDAYRRLITMYADVVMEKTAEIELSEGKCIRVKLDAIMLEMKDQNGVKNDADLSAENLKELCDIFKSTIKDTLKSEFPDDSNEQLWGSITAVFKSWNGKRAISYRNIENIPHEWGTAVNIQAMVFGNMGNGCATGVAFTRNPATGENNFYGEWLPNAQGEDVVAGLRTPNPLNQMSRSHESGSLPSLEEMMPDIYVKLDAIQNQLEYHYKDMQDIEFTIQNERLWMLQTRVGKRNGTAAIRMAVEMTEEGLIDEQTTLMRVKPEQLDEIMHPMLDMEVEKQSKVLAVGLPAGPGGGSGQIVFTADDAESWHKDGKRVILVRNETSPEDVHGMYASEAILTS</sequence>
<dbReference type="EMBL" id="UINC01081249">
    <property type="protein sequence ID" value="SVC24912.1"/>
    <property type="molecule type" value="Genomic_DNA"/>
</dbReference>
<dbReference type="Gene3D" id="3.30.470.20">
    <property type="entry name" value="ATP-grasp fold, B domain"/>
    <property type="match status" value="1"/>
</dbReference>
<dbReference type="InterPro" id="IPR013815">
    <property type="entry name" value="ATP_grasp_subdomain_1"/>
</dbReference>
<protein>
    <recommendedName>
        <fullName evidence="1">Pyruvate phosphate dikinase AMP/ATP-binding domain-containing protein</fullName>
    </recommendedName>
</protein>
<name>A0A382KNT0_9ZZZZ</name>
<dbReference type="AlphaFoldDB" id="A0A382KNT0"/>
<evidence type="ECO:0000313" key="2">
    <source>
        <dbReference type="EMBL" id="SVC24912.1"/>
    </source>
</evidence>
<dbReference type="InterPro" id="IPR010121">
    <property type="entry name" value="Pyruvate_phosphate_dikinase"/>
</dbReference>
<dbReference type="Gene3D" id="1.10.189.10">
    <property type="entry name" value="Pyruvate Phosphate Dikinase, domain 2"/>
    <property type="match status" value="1"/>
</dbReference>
<dbReference type="SUPFAM" id="SSF56059">
    <property type="entry name" value="Glutathione synthetase ATP-binding domain-like"/>
    <property type="match status" value="1"/>
</dbReference>
<dbReference type="Gene3D" id="3.30.1490.20">
    <property type="entry name" value="ATP-grasp fold, A domain"/>
    <property type="match status" value="1"/>
</dbReference>